<dbReference type="AlphaFoldDB" id="A0A392QL08"/>
<proteinExistence type="predicted"/>
<protein>
    <recommendedName>
        <fullName evidence="3">Reverse transcriptase domain-containing protein</fullName>
    </recommendedName>
</protein>
<feature type="non-terminal residue" evidence="1">
    <location>
        <position position="1"/>
    </location>
</feature>
<evidence type="ECO:0000313" key="1">
    <source>
        <dbReference type="EMBL" id="MCI23985.1"/>
    </source>
</evidence>
<evidence type="ECO:0008006" key="3">
    <source>
        <dbReference type="Google" id="ProtNLM"/>
    </source>
</evidence>
<name>A0A392QL08_9FABA</name>
<feature type="non-terminal residue" evidence="1">
    <location>
        <position position="191"/>
    </location>
</feature>
<dbReference type="Gene3D" id="3.10.10.10">
    <property type="entry name" value="HIV Type 1 Reverse Transcriptase, subunit A, domain 1"/>
    <property type="match status" value="1"/>
</dbReference>
<dbReference type="InterPro" id="IPR043502">
    <property type="entry name" value="DNA/RNA_pol_sf"/>
</dbReference>
<dbReference type="SUPFAM" id="SSF56672">
    <property type="entry name" value="DNA/RNA polymerases"/>
    <property type="match status" value="1"/>
</dbReference>
<dbReference type="EMBL" id="LXQA010138982">
    <property type="protein sequence ID" value="MCI23985.1"/>
    <property type="molecule type" value="Genomic_DNA"/>
</dbReference>
<evidence type="ECO:0000313" key="2">
    <source>
        <dbReference type="Proteomes" id="UP000265520"/>
    </source>
</evidence>
<sequence>EPQCYRVEVVEVIKEKCKVQTPSPPLERIIVNYIDELEDEGDREIESCLQHLGSSRVDKSPKVEELILNVQEKEVSVVPELKQLPPHLKYVFLSNDSSMPAIISNGLTSMEEEKLLRVLRENKEALGWKISDFKGISPTFCMHKIKLEEEFKLVVQPQRRLNPTMKEVVMKEVLKLLEAGMIYPISDSAWV</sequence>
<comment type="caution">
    <text evidence="1">The sequence shown here is derived from an EMBL/GenBank/DDBJ whole genome shotgun (WGS) entry which is preliminary data.</text>
</comment>
<reference evidence="1 2" key="1">
    <citation type="journal article" date="2018" name="Front. Plant Sci.">
        <title>Red Clover (Trifolium pratense) and Zigzag Clover (T. medium) - A Picture of Genomic Similarities and Differences.</title>
        <authorList>
            <person name="Dluhosova J."/>
            <person name="Istvanek J."/>
            <person name="Nedelnik J."/>
            <person name="Repkova J."/>
        </authorList>
    </citation>
    <scope>NUCLEOTIDE SEQUENCE [LARGE SCALE GENOMIC DNA]</scope>
    <source>
        <strain evidence="2">cv. 10/8</strain>
        <tissue evidence="1">Leaf</tissue>
    </source>
</reference>
<dbReference type="Proteomes" id="UP000265520">
    <property type="component" value="Unassembled WGS sequence"/>
</dbReference>
<accession>A0A392QL08</accession>
<keyword evidence="2" id="KW-1185">Reference proteome</keyword>
<organism evidence="1 2">
    <name type="scientific">Trifolium medium</name>
    <dbReference type="NCBI Taxonomy" id="97028"/>
    <lineage>
        <taxon>Eukaryota</taxon>
        <taxon>Viridiplantae</taxon>
        <taxon>Streptophyta</taxon>
        <taxon>Embryophyta</taxon>
        <taxon>Tracheophyta</taxon>
        <taxon>Spermatophyta</taxon>
        <taxon>Magnoliopsida</taxon>
        <taxon>eudicotyledons</taxon>
        <taxon>Gunneridae</taxon>
        <taxon>Pentapetalae</taxon>
        <taxon>rosids</taxon>
        <taxon>fabids</taxon>
        <taxon>Fabales</taxon>
        <taxon>Fabaceae</taxon>
        <taxon>Papilionoideae</taxon>
        <taxon>50 kb inversion clade</taxon>
        <taxon>NPAAA clade</taxon>
        <taxon>Hologalegina</taxon>
        <taxon>IRL clade</taxon>
        <taxon>Trifolieae</taxon>
        <taxon>Trifolium</taxon>
    </lineage>
</organism>